<evidence type="ECO:0000256" key="7">
    <source>
        <dbReference type="ARBA" id="ARBA00022630"/>
    </source>
</evidence>
<dbReference type="EMBL" id="JACAZI010000002">
    <property type="protein sequence ID" value="KAF7368217.1"/>
    <property type="molecule type" value="Genomic_DNA"/>
</dbReference>
<dbReference type="SUPFAM" id="SSF54373">
    <property type="entry name" value="FAD-linked reductases, C-terminal domain"/>
    <property type="match status" value="1"/>
</dbReference>
<dbReference type="InterPro" id="IPR012814">
    <property type="entry name" value="P2OX"/>
</dbReference>
<protein>
    <recommendedName>
        <fullName evidence="6">Pyranose 2-oxidase</fullName>
        <ecNumber evidence="5">1.1.3.10</ecNumber>
    </recommendedName>
    <alternativeName>
        <fullName evidence="11">FAD-oxidoreductase</fullName>
    </alternativeName>
    <alternativeName>
        <fullName evidence="10">Glucose 2-oxidase</fullName>
    </alternativeName>
    <alternativeName>
        <fullName evidence="12">Pyranose:oxygen 2-oxidoreductase</fullName>
    </alternativeName>
</protein>
<evidence type="ECO:0000256" key="11">
    <source>
        <dbReference type="ARBA" id="ARBA00031159"/>
    </source>
</evidence>
<dbReference type="Pfam" id="PF00732">
    <property type="entry name" value="GMC_oxred_N"/>
    <property type="match status" value="1"/>
</dbReference>
<evidence type="ECO:0000256" key="2">
    <source>
        <dbReference type="ARBA" id="ARBA00001974"/>
    </source>
</evidence>
<evidence type="ECO:0000256" key="8">
    <source>
        <dbReference type="ARBA" id="ARBA00022827"/>
    </source>
</evidence>
<evidence type="ECO:0000256" key="1">
    <source>
        <dbReference type="ARBA" id="ARBA00000827"/>
    </source>
</evidence>
<reference evidence="16" key="1">
    <citation type="submission" date="2020-05" db="EMBL/GenBank/DDBJ databases">
        <title>Mycena genomes resolve the evolution of fungal bioluminescence.</title>
        <authorList>
            <person name="Tsai I.J."/>
        </authorList>
    </citation>
    <scope>NUCLEOTIDE SEQUENCE</scope>
    <source>
        <strain evidence="16">CCC161011</strain>
    </source>
</reference>
<evidence type="ECO:0000256" key="9">
    <source>
        <dbReference type="ARBA" id="ARBA00023002"/>
    </source>
</evidence>
<evidence type="ECO:0000256" key="3">
    <source>
        <dbReference type="ARBA" id="ARBA00010790"/>
    </source>
</evidence>
<accession>A0A8H7DCU6</accession>
<proteinExistence type="inferred from homology"/>
<gene>
    <name evidence="16" type="ORF">MVEN_00141600</name>
</gene>
<dbReference type="InterPro" id="IPR000172">
    <property type="entry name" value="GMC_OxRdtase_N"/>
</dbReference>
<dbReference type="GO" id="GO:0050233">
    <property type="term" value="F:pyranose oxidase activity"/>
    <property type="evidence" value="ECO:0007669"/>
    <property type="project" value="UniProtKB-EC"/>
</dbReference>
<evidence type="ECO:0000256" key="12">
    <source>
        <dbReference type="ARBA" id="ARBA00031330"/>
    </source>
</evidence>
<keyword evidence="7" id="KW-0285">Flavoprotein</keyword>
<dbReference type="InterPro" id="IPR002938">
    <property type="entry name" value="FAD-bd"/>
</dbReference>
<name>A0A8H7DCU6_9AGAR</name>
<keyword evidence="17" id="KW-1185">Reference proteome</keyword>
<dbReference type="EC" id="1.1.3.10" evidence="5"/>
<comment type="similarity">
    <text evidence="3">Belongs to the GMC oxidoreductase family.</text>
</comment>
<evidence type="ECO:0000256" key="4">
    <source>
        <dbReference type="ARBA" id="ARBA00011881"/>
    </source>
</evidence>
<evidence type="ECO:0000313" key="17">
    <source>
        <dbReference type="Proteomes" id="UP000620124"/>
    </source>
</evidence>
<organism evidence="16 17">
    <name type="scientific">Mycena venus</name>
    <dbReference type="NCBI Taxonomy" id="2733690"/>
    <lineage>
        <taxon>Eukaryota</taxon>
        <taxon>Fungi</taxon>
        <taxon>Dikarya</taxon>
        <taxon>Basidiomycota</taxon>
        <taxon>Agaricomycotina</taxon>
        <taxon>Agaricomycetes</taxon>
        <taxon>Agaricomycetidae</taxon>
        <taxon>Agaricales</taxon>
        <taxon>Marasmiineae</taxon>
        <taxon>Mycenaceae</taxon>
        <taxon>Mycena</taxon>
    </lineage>
</organism>
<evidence type="ECO:0000256" key="6">
    <source>
        <dbReference type="ARBA" id="ARBA00016408"/>
    </source>
</evidence>
<comment type="subunit">
    <text evidence="4">Homotetramer.</text>
</comment>
<dbReference type="NCBIfam" id="TIGR02462">
    <property type="entry name" value="pyranose_ox"/>
    <property type="match status" value="1"/>
</dbReference>
<evidence type="ECO:0000256" key="10">
    <source>
        <dbReference type="ARBA" id="ARBA00030508"/>
    </source>
</evidence>
<feature type="domain" description="FAD-binding" evidence="14">
    <location>
        <begin position="21"/>
        <end position="56"/>
    </location>
</feature>
<dbReference type="Gene3D" id="3.50.50.60">
    <property type="entry name" value="FAD/NAD(P)-binding domain"/>
    <property type="match status" value="3"/>
</dbReference>
<evidence type="ECO:0000256" key="5">
    <source>
        <dbReference type="ARBA" id="ARBA00013082"/>
    </source>
</evidence>
<evidence type="ECO:0000259" key="13">
    <source>
        <dbReference type="Pfam" id="PF00732"/>
    </source>
</evidence>
<dbReference type="Pfam" id="PF01494">
    <property type="entry name" value="FAD_binding_3"/>
    <property type="match status" value="1"/>
</dbReference>
<sequence length="617" mass="68338">MSANTTIPKSQITFSGEKPTFDVCIIGSGPIGATYAKLLVKAGLTVAMVDIGAATSFTTTKGKNDEEIFVPGGHKRNEIEYQKDPNARFTYVVQAALSTLSIPVNNVRIPTQPPDAWRQECSSHTMGTNKPFVSNGMNPNQDAYLNLDAAAVTRVVGGMSTHWGCTTPRLVKGLERPLLDSESSKDEKLWDALYKEAEDIIGTSDTQFKNSIRGLLIQTTLKAAFPSRTFGDLPVACHRLKNDRYLEWHATATILKDIYEDADQRKNFKLLTNHQCIKLETDDTDNKIEKARVKDLLASRTDPHFRDRFIAAKVFVVAAGAIGTPQILFNSGFSGDSINAQSTSRIPNLGLFLTEQPVAFCQTIWKKSLLDSIKDAKPKKPDWWTQAVNHHAEKHKQDPIPIPFSDPAPQIYYKPTSERPWHGQIQRDDAWSFGAFGDTVDNRLIVDFRFFGMATPLRKNRVIFTHEYRDAYGMPQPTFEFDLKDTDRENSNEMLADMSAIASRIGGFLPGAEPQFQKPGTALHIAGTTRAGLTSKDSVVDTDCKVWDFDNLYLGGNGVISTAFAGNPTLTSIAYAIKSAKAIITKLKPKPKTNPDKPKEPPVDLPVYGNCTCRPDF</sequence>
<keyword evidence="9" id="KW-0560">Oxidoreductase</keyword>
<evidence type="ECO:0000259" key="14">
    <source>
        <dbReference type="Pfam" id="PF01494"/>
    </source>
</evidence>
<feature type="domain" description="Glucose-methanol-choline oxidoreductase C-terminal" evidence="15">
    <location>
        <begin position="457"/>
        <end position="576"/>
    </location>
</feature>
<dbReference type="PANTHER" id="PTHR42784">
    <property type="entry name" value="PYRANOSE 2-OXIDASE"/>
    <property type="match status" value="1"/>
</dbReference>
<dbReference type="SUPFAM" id="SSF51905">
    <property type="entry name" value="FAD/NAD(P)-binding domain"/>
    <property type="match status" value="1"/>
</dbReference>
<evidence type="ECO:0000313" key="16">
    <source>
        <dbReference type="EMBL" id="KAF7368217.1"/>
    </source>
</evidence>
<dbReference type="InterPro" id="IPR036188">
    <property type="entry name" value="FAD/NAD-bd_sf"/>
</dbReference>
<dbReference type="Gene3D" id="3.30.1920.50">
    <property type="match status" value="1"/>
</dbReference>
<dbReference type="Pfam" id="PF05199">
    <property type="entry name" value="GMC_oxred_C"/>
    <property type="match status" value="1"/>
</dbReference>
<comment type="cofactor">
    <cofactor evidence="2">
        <name>FAD</name>
        <dbReference type="ChEBI" id="CHEBI:57692"/>
    </cofactor>
</comment>
<dbReference type="InterPro" id="IPR007867">
    <property type="entry name" value="GMC_OxRtase_C"/>
</dbReference>
<comment type="caution">
    <text evidence="16">The sequence shown here is derived from an EMBL/GenBank/DDBJ whole genome shotgun (WGS) entry which is preliminary data.</text>
</comment>
<comment type="catalytic activity">
    <reaction evidence="1">
        <text>D-glucose + O2 = 2-dehydro-D-glucose + H2O2</text>
        <dbReference type="Rhea" id="RHEA:10552"/>
        <dbReference type="ChEBI" id="CHEBI:4167"/>
        <dbReference type="ChEBI" id="CHEBI:15379"/>
        <dbReference type="ChEBI" id="CHEBI:16240"/>
        <dbReference type="ChEBI" id="CHEBI:16609"/>
        <dbReference type="EC" id="1.1.3.10"/>
    </reaction>
</comment>
<dbReference type="OrthoDB" id="269227at2759"/>
<dbReference type="Proteomes" id="UP000620124">
    <property type="component" value="Unassembled WGS sequence"/>
</dbReference>
<keyword evidence="8" id="KW-0274">FAD</keyword>
<dbReference type="GO" id="GO:0071949">
    <property type="term" value="F:FAD binding"/>
    <property type="evidence" value="ECO:0007669"/>
    <property type="project" value="InterPro"/>
</dbReference>
<dbReference type="InterPro" id="IPR051473">
    <property type="entry name" value="P2Ox-like"/>
</dbReference>
<dbReference type="AlphaFoldDB" id="A0A8H7DCU6"/>
<dbReference type="PANTHER" id="PTHR42784:SF1">
    <property type="entry name" value="PYRANOSE 2-OXIDASE"/>
    <property type="match status" value="1"/>
</dbReference>
<evidence type="ECO:0000259" key="15">
    <source>
        <dbReference type="Pfam" id="PF05199"/>
    </source>
</evidence>
<feature type="domain" description="Glucose-methanol-choline oxidoreductase N-terminal" evidence="13">
    <location>
        <begin position="261"/>
        <end position="337"/>
    </location>
</feature>